<dbReference type="Pfam" id="PF13510">
    <property type="entry name" value="Fer2_4"/>
    <property type="match status" value="1"/>
</dbReference>
<gene>
    <name evidence="3" type="ORF">G6L72_11940</name>
    <name evidence="4" type="ORF">G6M88_19245</name>
</gene>
<dbReference type="Proteomes" id="UP000822331">
    <property type="component" value="Unassembled WGS sequence"/>
</dbReference>
<dbReference type="GO" id="GO:0016491">
    <property type="term" value="F:oxidoreductase activity"/>
    <property type="evidence" value="ECO:0007669"/>
    <property type="project" value="UniProtKB-KW"/>
</dbReference>
<name>A0AAE7UQ21_9HYPH</name>
<dbReference type="EMBL" id="JAAMCP010000006">
    <property type="protein sequence ID" value="NTF37416.1"/>
    <property type="molecule type" value="Genomic_DNA"/>
</dbReference>
<dbReference type="Gene3D" id="3.10.20.440">
    <property type="entry name" value="2Fe-2S iron-sulphur cluster binding domain, sarcosine oxidase, alpha subunit, N-terminal domain"/>
    <property type="match status" value="1"/>
</dbReference>
<evidence type="ECO:0000313" key="5">
    <source>
        <dbReference type="Proteomes" id="UP000663912"/>
    </source>
</evidence>
<evidence type="ECO:0000256" key="1">
    <source>
        <dbReference type="ARBA" id="ARBA00023002"/>
    </source>
</evidence>
<dbReference type="AlphaFoldDB" id="A0AAE7UQ21"/>
<evidence type="ECO:0000313" key="3">
    <source>
        <dbReference type="EMBL" id="NTF37416.1"/>
    </source>
</evidence>
<feature type="compositionally biased region" description="Basic and acidic residues" evidence="2">
    <location>
        <begin position="17"/>
        <end position="29"/>
    </location>
</feature>
<dbReference type="InterPro" id="IPR036010">
    <property type="entry name" value="2Fe-2S_ferredoxin-like_sf"/>
</dbReference>
<feature type="region of interest" description="Disordered" evidence="2">
    <location>
        <begin position="1"/>
        <end position="41"/>
    </location>
</feature>
<evidence type="ECO:0000313" key="6">
    <source>
        <dbReference type="Proteomes" id="UP000822331"/>
    </source>
</evidence>
<keyword evidence="1" id="KW-0560">Oxidoreductase</keyword>
<dbReference type="KEGG" id="arui:G6M88_19245"/>
<sequence>MFAGSVPAVSGASPLSDPRRLPESKDLHRPPTVSITVNGKPTLAHPGESLAAALMASGHSGFRRTPSGVLRAPYCNMGVCFDCLVTVDGQSGQRSCLVPVRADMVVELENV</sequence>
<dbReference type="InterPro" id="IPR042204">
    <property type="entry name" value="2Fe-2S-bd_N"/>
</dbReference>
<dbReference type="SUPFAM" id="SSF54292">
    <property type="entry name" value="2Fe-2S ferredoxin-like"/>
    <property type="match status" value="1"/>
</dbReference>
<dbReference type="EMBL" id="CP049207">
    <property type="protein sequence ID" value="QTG02528.1"/>
    <property type="molecule type" value="Genomic_DNA"/>
</dbReference>
<organism evidence="4 5">
    <name type="scientific">Agrobacterium rubi</name>
    <dbReference type="NCBI Taxonomy" id="28099"/>
    <lineage>
        <taxon>Bacteria</taxon>
        <taxon>Pseudomonadati</taxon>
        <taxon>Pseudomonadota</taxon>
        <taxon>Alphaproteobacteria</taxon>
        <taxon>Hyphomicrobiales</taxon>
        <taxon>Rhizobiaceae</taxon>
        <taxon>Rhizobium/Agrobacterium group</taxon>
        <taxon>Agrobacterium</taxon>
    </lineage>
</organism>
<protein>
    <submittedName>
        <fullName evidence="4">(2Fe-2S)-binding protein</fullName>
    </submittedName>
</protein>
<evidence type="ECO:0000313" key="4">
    <source>
        <dbReference type="EMBL" id="QTG02528.1"/>
    </source>
</evidence>
<reference evidence="3 6" key="1">
    <citation type="journal article" date="2020" name="Science">
        <title>Unexpected conservation and global transmission of agrobacterial virulence plasmids.</title>
        <authorList>
            <person name="Weisberg A.J."/>
            <person name="Davis E.W. 2nd"/>
            <person name="Tabima J."/>
            <person name="Belcher M.S."/>
            <person name="Miller M."/>
            <person name="Kuo C.H."/>
            <person name="Loper J.E."/>
            <person name="Grunwald N.J."/>
            <person name="Putnam M.L."/>
            <person name="Chang J.H."/>
        </authorList>
    </citation>
    <scope>NUCLEOTIDE SEQUENCE [LARGE SCALE GENOMIC DNA]</scope>
    <source>
        <strain evidence="3 6">A19/93</strain>
    </source>
</reference>
<evidence type="ECO:0000256" key="2">
    <source>
        <dbReference type="SAM" id="MobiDB-lite"/>
    </source>
</evidence>
<keyword evidence="6" id="KW-1185">Reference proteome</keyword>
<accession>A0AAE7UQ21</accession>
<dbReference type="GO" id="GO:0051536">
    <property type="term" value="F:iron-sulfur cluster binding"/>
    <property type="evidence" value="ECO:0007669"/>
    <property type="project" value="InterPro"/>
</dbReference>
<dbReference type="Proteomes" id="UP000663912">
    <property type="component" value="Chromosome 2"/>
</dbReference>
<proteinExistence type="predicted"/>
<reference evidence="4" key="2">
    <citation type="submission" date="2020-02" db="EMBL/GenBank/DDBJ databases">
        <title>Unexpected conservation and global transmission of agrobacterial virulence plasmids.</title>
        <authorList>
            <person name="Weisberg A.J."/>
            <person name="Davis E.W. II"/>
            <person name="Tabima J.R."/>
            <person name="Belcher M.S."/>
            <person name="Miller M."/>
            <person name="Kuo C.-H."/>
            <person name="Loper J.E."/>
            <person name="Grunwald N.J."/>
            <person name="Putnam M.L."/>
            <person name="Chang J.H."/>
        </authorList>
    </citation>
    <scope>NUCLEOTIDE SEQUENCE</scope>
    <source>
        <strain evidence="4">W2/73</strain>
    </source>
</reference>